<keyword evidence="7 8" id="KW-0998">Cell outer membrane</keyword>
<dbReference type="InterPro" id="IPR012910">
    <property type="entry name" value="Plug_dom"/>
</dbReference>
<evidence type="ECO:0000256" key="3">
    <source>
        <dbReference type="ARBA" id="ARBA00022452"/>
    </source>
</evidence>
<sequence>MKKSVFSYTTLFISISYSLFANANTTTKSEEKRPNEVLKVYSTPLQTPQEKMATPVAVITQEELRANRSSSIAETLTSLPGFHASFFGGGSVHPVIRGMSGNRVKVLHSGSDLMDVSSIGADHAITSEPFLSQRIEVLKGSSALLYGGGTIGGAINVIDSKIPMSVPEKGYDGELHYQYDSVSKGNTGAAGLTLGQDNLALRIEGTKRYQSNYKQPEPLHQGEASRLAGSYQDNQSANIGASWIFDEGYIGIGYGEQHRRYGLPGHTHFHDHEEEHHHAPTHPPLVGHHHHDHNHEYPDEQHEHGIPYIIMESKRWDLRGEKSNPFAGIESVRFSAARTHYHHDEKEGHEVSTQFKNKGDELRFSFTHQPILGWHGVIGGQFNQRDFSAYGEEAYVPSTKTKNHSLFLLEEYQFGDFRYELGFRQEWQSLLNRETQKNNKQSASSISAGLAWNFTQDYFLNLSLSHTKRLPVAEELYANGVHAASRTIEKGDPNLTAETANNIDIGVTKVTGDIQFNISTYYNHIDNYIYGKFTGAELNNGFRPLQYVQHDAQFKGVEGNIDYYYHQDSLIGISGDYVRANLLHNKGNIPRIPAYRLSVYIKHSLTENLNGKIQVDHFGKQNKTAEYETPTASYNTVSLGSEYIGYLDNTNYTLYAKVNNIFDAKGKDSTSYIKDEMYLPGRNIILGTTLTF</sequence>
<dbReference type="Pfam" id="PF07715">
    <property type="entry name" value="Plug"/>
    <property type="match status" value="1"/>
</dbReference>
<dbReference type="RefSeq" id="WP_109371584.1">
    <property type="nucleotide sequence ID" value="NZ_JBEEWF010000002.1"/>
</dbReference>
<evidence type="ECO:0000256" key="1">
    <source>
        <dbReference type="ARBA" id="ARBA00004571"/>
    </source>
</evidence>
<dbReference type="PANTHER" id="PTHR30069">
    <property type="entry name" value="TONB-DEPENDENT OUTER MEMBRANE RECEPTOR"/>
    <property type="match status" value="1"/>
</dbReference>
<keyword evidence="14" id="KW-0675">Receptor</keyword>
<evidence type="ECO:0000256" key="5">
    <source>
        <dbReference type="ARBA" id="ARBA00023077"/>
    </source>
</evidence>
<evidence type="ECO:0000313" key="14">
    <source>
        <dbReference type="EMBL" id="MEQ5347481.1"/>
    </source>
</evidence>
<dbReference type="Gene3D" id="2.40.170.20">
    <property type="entry name" value="TonB-dependent receptor, beta-barrel domain"/>
    <property type="match status" value="1"/>
</dbReference>
<keyword evidence="4 8" id="KW-0812">Transmembrane</keyword>
<evidence type="ECO:0000256" key="9">
    <source>
        <dbReference type="RuleBase" id="RU003357"/>
    </source>
</evidence>
<reference evidence="14 15" key="1">
    <citation type="submission" date="2024-04" db="EMBL/GenBank/DDBJ databases">
        <title>Role of Flies in the Dissemination of Carbapenem-Resistant Enterobacteriaceae (CRE): An Epidemiological and Genomic Study in China.</title>
        <authorList>
            <person name="Kaichao C."/>
            <person name="Zhang R."/>
            <person name="Chen S."/>
        </authorList>
    </citation>
    <scope>NUCLEOTIDE SEQUENCE [LARGE SCALE GENOMIC DNA]</scope>
    <source>
        <strain evidence="15">fly-1011</strain>
    </source>
</reference>
<comment type="subcellular location">
    <subcellularLocation>
        <location evidence="1 8">Cell outer membrane</location>
        <topology evidence="1 8">Multi-pass membrane protein</topology>
    </subcellularLocation>
</comment>
<evidence type="ECO:0000256" key="7">
    <source>
        <dbReference type="ARBA" id="ARBA00023237"/>
    </source>
</evidence>
<dbReference type="InterPro" id="IPR039426">
    <property type="entry name" value="TonB-dep_rcpt-like"/>
</dbReference>
<name>A0ABV1L8G3_9GAMM</name>
<keyword evidence="3 8" id="KW-1134">Transmembrane beta strand</keyword>
<proteinExistence type="inferred from homology"/>
<evidence type="ECO:0000256" key="2">
    <source>
        <dbReference type="ARBA" id="ARBA00022448"/>
    </source>
</evidence>
<dbReference type="Gene3D" id="2.170.130.10">
    <property type="entry name" value="TonB-dependent receptor, plug domain"/>
    <property type="match status" value="1"/>
</dbReference>
<evidence type="ECO:0000313" key="15">
    <source>
        <dbReference type="Proteomes" id="UP001436462"/>
    </source>
</evidence>
<comment type="caution">
    <text evidence="14">The sequence shown here is derived from an EMBL/GenBank/DDBJ whole genome shotgun (WGS) entry which is preliminary data.</text>
</comment>
<organism evidence="14 15">
    <name type="scientific">Proteus genomosp. 6</name>
    <dbReference type="NCBI Taxonomy" id="1311820"/>
    <lineage>
        <taxon>Bacteria</taxon>
        <taxon>Pseudomonadati</taxon>
        <taxon>Pseudomonadota</taxon>
        <taxon>Gammaproteobacteria</taxon>
        <taxon>Enterobacterales</taxon>
        <taxon>Morganellaceae</taxon>
        <taxon>Proteus</taxon>
    </lineage>
</organism>
<dbReference type="PANTHER" id="PTHR30069:SF40">
    <property type="entry name" value="TONB-DEPENDENT RECEPTOR NMB0964-RELATED"/>
    <property type="match status" value="1"/>
</dbReference>
<evidence type="ECO:0000256" key="10">
    <source>
        <dbReference type="SAM" id="MobiDB-lite"/>
    </source>
</evidence>
<dbReference type="SUPFAM" id="SSF56935">
    <property type="entry name" value="Porins"/>
    <property type="match status" value="1"/>
</dbReference>
<comment type="similarity">
    <text evidence="8 9">Belongs to the TonB-dependent receptor family.</text>
</comment>
<dbReference type="InterPro" id="IPR000531">
    <property type="entry name" value="Beta-barrel_TonB"/>
</dbReference>
<keyword evidence="15" id="KW-1185">Reference proteome</keyword>
<dbReference type="InterPro" id="IPR036942">
    <property type="entry name" value="Beta-barrel_TonB_sf"/>
</dbReference>
<evidence type="ECO:0000259" key="12">
    <source>
        <dbReference type="Pfam" id="PF00593"/>
    </source>
</evidence>
<feature type="chain" id="PRO_5045570874" evidence="11">
    <location>
        <begin position="24"/>
        <end position="692"/>
    </location>
</feature>
<evidence type="ECO:0000256" key="11">
    <source>
        <dbReference type="SAM" id="SignalP"/>
    </source>
</evidence>
<gene>
    <name evidence="14" type="ORF">ABN253_04750</name>
</gene>
<feature type="domain" description="TonB-dependent receptor-like beta-barrel" evidence="12">
    <location>
        <begin position="295"/>
        <end position="661"/>
    </location>
</feature>
<dbReference type="Pfam" id="PF00593">
    <property type="entry name" value="TonB_dep_Rec_b-barrel"/>
    <property type="match status" value="1"/>
</dbReference>
<dbReference type="EMBL" id="JBEEWF010000002">
    <property type="protein sequence ID" value="MEQ5347481.1"/>
    <property type="molecule type" value="Genomic_DNA"/>
</dbReference>
<evidence type="ECO:0000256" key="4">
    <source>
        <dbReference type="ARBA" id="ARBA00022692"/>
    </source>
</evidence>
<protein>
    <submittedName>
        <fullName evidence="14">TonB-dependent receptor</fullName>
    </submittedName>
</protein>
<dbReference type="InterPro" id="IPR037066">
    <property type="entry name" value="Plug_dom_sf"/>
</dbReference>
<keyword evidence="6 8" id="KW-0472">Membrane</keyword>
<accession>A0ABV1L8G3</accession>
<feature type="region of interest" description="Disordered" evidence="10">
    <location>
        <begin position="271"/>
        <end position="290"/>
    </location>
</feature>
<dbReference type="Proteomes" id="UP001436462">
    <property type="component" value="Unassembled WGS sequence"/>
</dbReference>
<evidence type="ECO:0000256" key="6">
    <source>
        <dbReference type="ARBA" id="ARBA00023136"/>
    </source>
</evidence>
<keyword evidence="2 8" id="KW-0813">Transport</keyword>
<evidence type="ECO:0000256" key="8">
    <source>
        <dbReference type="PROSITE-ProRule" id="PRU01360"/>
    </source>
</evidence>
<evidence type="ECO:0000259" key="13">
    <source>
        <dbReference type="Pfam" id="PF07715"/>
    </source>
</evidence>
<feature type="signal peptide" evidence="11">
    <location>
        <begin position="1"/>
        <end position="23"/>
    </location>
</feature>
<keyword evidence="5 9" id="KW-0798">TonB box</keyword>
<feature type="domain" description="TonB-dependent receptor plug" evidence="13">
    <location>
        <begin position="49"/>
        <end position="154"/>
    </location>
</feature>
<keyword evidence="11" id="KW-0732">Signal</keyword>
<dbReference type="PROSITE" id="PS52016">
    <property type="entry name" value="TONB_DEPENDENT_REC_3"/>
    <property type="match status" value="1"/>
</dbReference>